<evidence type="ECO:0000256" key="7">
    <source>
        <dbReference type="ARBA" id="ARBA00022824"/>
    </source>
</evidence>
<evidence type="ECO:0000256" key="2">
    <source>
        <dbReference type="ARBA" id="ARBA00022516"/>
    </source>
</evidence>
<feature type="region of interest" description="Disordered" evidence="14">
    <location>
        <begin position="1"/>
        <end position="37"/>
    </location>
</feature>
<dbReference type="EC" id="2.1.1.17" evidence="13"/>
<evidence type="ECO:0000256" key="10">
    <source>
        <dbReference type="ARBA" id="ARBA00023136"/>
    </source>
</evidence>
<evidence type="ECO:0000256" key="11">
    <source>
        <dbReference type="ARBA" id="ARBA00023209"/>
    </source>
</evidence>
<evidence type="ECO:0000256" key="12">
    <source>
        <dbReference type="ARBA" id="ARBA00023264"/>
    </source>
</evidence>
<proteinExistence type="inferred from homology"/>
<comment type="similarity">
    <text evidence="13">Belongs to the class VI-like SAM-binding methyltransferase superfamily. CHO2 family.</text>
</comment>
<comment type="pathway">
    <text evidence="13">Phospholipid metabolism; phosphatidylcholine biosynthesis.</text>
</comment>
<evidence type="ECO:0000256" key="3">
    <source>
        <dbReference type="ARBA" id="ARBA00022603"/>
    </source>
</evidence>
<feature type="transmembrane region" description="Helical" evidence="13">
    <location>
        <begin position="173"/>
        <end position="197"/>
    </location>
</feature>
<feature type="compositionally biased region" description="Low complexity" evidence="14">
    <location>
        <begin position="360"/>
        <end position="373"/>
    </location>
</feature>
<evidence type="ECO:0000256" key="1">
    <source>
        <dbReference type="ARBA" id="ARBA00004127"/>
    </source>
</evidence>
<keyword evidence="10 13" id="KW-0472">Membrane</keyword>
<organism evidence="15">
    <name type="scientific">Phaffia rhodozyma</name>
    <name type="common">Yeast</name>
    <name type="synonym">Xanthophyllomyces dendrorhous</name>
    <dbReference type="NCBI Taxonomy" id="264483"/>
    <lineage>
        <taxon>Eukaryota</taxon>
        <taxon>Fungi</taxon>
        <taxon>Dikarya</taxon>
        <taxon>Basidiomycota</taxon>
        <taxon>Agaricomycotina</taxon>
        <taxon>Tremellomycetes</taxon>
        <taxon>Cystofilobasidiales</taxon>
        <taxon>Mrakiaceae</taxon>
        <taxon>Phaffia</taxon>
    </lineage>
</organism>
<evidence type="ECO:0000256" key="4">
    <source>
        <dbReference type="ARBA" id="ARBA00022679"/>
    </source>
</evidence>
<evidence type="ECO:0000313" key="15">
    <source>
        <dbReference type="EMBL" id="CDZ96394.1"/>
    </source>
</evidence>
<keyword evidence="5 13" id="KW-0949">S-adenosyl-L-methionine</keyword>
<evidence type="ECO:0000256" key="9">
    <source>
        <dbReference type="ARBA" id="ARBA00023098"/>
    </source>
</evidence>
<keyword evidence="2 13" id="KW-0444">Lipid biosynthesis</keyword>
<dbReference type="InterPro" id="IPR016219">
    <property type="entry name" value="Phosphatid-EA_MeTrfase_fun"/>
</dbReference>
<keyword evidence="4 13" id="KW-0808">Transferase</keyword>
<dbReference type="UniPathway" id="UPA00753"/>
<dbReference type="Pfam" id="PF04191">
    <property type="entry name" value="PEMT"/>
    <property type="match status" value="2"/>
</dbReference>
<reference evidence="15" key="1">
    <citation type="submission" date="2014-08" db="EMBL/GenBank/DDBJ databases">
        <authorList>
            <person name="Sharma Rahul"/>
            <person name="Thines Marco"/>
        </authorList>
    </citation>
    <scope>NUCLEOTIDE SEQUENCE</scope>
</reference>
<protein>
    <recommendedName>
        <fullName evidence="13">Phosphatidylethanolamine N-methyltransferase</fullName>
        <shortName evidence="13">PEAMT</shortName>
        <ecNumber evidence="13">2.1.1.17</ecNumber>
    </recommendedName>
</protein>
<comment type="subcellular location">
    <subcellularLocation>
        <location evidence="1">Endomembrane system</location>
        <topology evidence="1">Multi-pass membrane protein</topology>
    </subcellularLocation>
    <subcellularLocation>
        <location evidence="13">Endoplasmic reticulum membrane</location>
        <topology evidence="13">Multi-pass membrane protein</topology>
    </subcellularLocation>
</comment>
<comment type="caution">
    <text evidence="13">Lacks conserved residue(s) required for the propagation of feature annotation.</text>
</comment>
<dbReference type="GO" id="GO:0005789">
    <property type="term" value="C:endoplasmic reticulum membrane"/>
    <property type="evidence" value="ECO:0007669"/>
    <property type="project" value="UniProtKB-SubCell"/>
</dbReference>
<comment type="function">
    <text evidence="13">Catalyzes the first step of the methylation pathway of phosphatidylcholine biosynthesis, the SAM-dependent methylation of phosphatidylethanolamine (PE) to phosphatidylmonomethylethanolamine (PMME).</text>
</comment>
<evidence type="ECO:0000256" key="5">
    <source>
        <dbReference type="ARBA" id="ARBA00022691"/>
    </source>
</evidence>
<evidence type="ECO:0000256" key="14">
    <source>
        <dbReference type="SAM" id="MobiDB-lite"/>
    </source>
</evidence>
<dbReference type="PROSITE" id="PS51598">
    <property type="entry name" value="SAM_CHO2"/>
    <property type="match status" value="1"/>
</dbReference>
<feature type="transmembrane region" description="Helical" evidence="13">
    <location>
        <begin position="71"/>
        <end position="89"/>
    </location>
</feature>
<dbReference type="InterPro" id="IPR007318">
    <property type="entry name" value="Phopholipid_MeTrfase"/>
</dbReference>
<keyword evidence="9 13" id="KW-0443">Lipid metabolism</keyword>
<accession>A0A0F7SGF7</accession>
<keyword evidence="7 13" id="KW-0256">Endoplasmic reticulum</keyword>
<feature type="region of interest" description="Disordered" evidence="14">
    <location>
        <begin position="977"/>
        <end position="1017"/>
    </location>
</feature>
<name>A0A0F7SGF7_PHARH</name>
<keyword evidence="11 13" id="KW-0594">Phospholipid biosynthesis</keyword>
<feature type="region of interest" description="Disordered" evidence="14">
    <location>
        <begin position="346"/>
        <end position="381"/>
    </location>
</feature>
<evidence type="ECO:0000256" key="13">
    <source>
        <dbReference type="RuleBase" id="RU361122"/>
    </source>
</evidence>
<dbReference type="PANTHER" id="PTHR32138:SF0">
    <property type="entry name" value="PHOSPHATIDYLETHANOLAMINE N-METHYLTRANSFERASE"/>
    <property type="match status" value="1"/>
</dbReference>
<feature type="transmembrane region" description="Helical" evidence="13">
    <location>
        <begin position="95"/>
        <end position="118"/>
    </location>
</feature>
<evidence type="ECO:0000256" key="6">
    <source>
        <dbReference type="ARBA" id="ARBA00022692"/>
    </source>
</evidence>
<dbReference type="PANTHER" id="PTHR32138">
    <property type="entry name" value="PHOSPHATIDYLETHANOLAMINE N-METHYLTRANSFERASE"/>
    <property type="match status" value="1"/>
</dbReference>
<comment type="catalytic activity">
    <reaction evidence="13">
        <text>a 1,2-diacyl-sn-glycero-3-phosphoethanolamine + S-adenosyl-L-methionine = a 1,2-diacyl-sn-glycero-3-phospho-N-methylethanolamine + S-adenosyl-L-homocysteine + H(+)</text>
        <dbReference type="Rhea" id="RHEA:11164"/>
        <dbReference type="ChEBI" id="CHEBI:15378"/>
        <dbReference type="ChEBI" id="CHEBI:57856"/>
        <dbReference type="ChEBI" id="CHEBI:59789"/>
        <dbReference type="ChEBI" id="CHEBI:64573"/>
        <dbReference type="ChEBI" id="CHEBI:64612"/>
        <dbReference type="EC" id="2.1.1.17"/>
    </reaction>
</comment>
<evidence type="ECO:0000256" key="8">
    <source>
        <dbReference type="ARBA" id="ARBA00022989"/>
    </source>
</evidence>
<dbReference type="AlphaFoldDB" id="A0A0F7SGF7"/>
<keyword evidence="6 13" id="KW-0812">Transmembrane</keyword>
<keyword evidence="3 13" id="KW-0489">Methyltransferase</keyword>
<sequence>MADKETMASTESGLRHRKPAPITTPSQQTTDNDDENDAVYGRTWDGKVFVVPETHSFIHHLFSYGTRKSQLDLLTLALLGSQCILYLLIPRSVAQPLFLALFIIFRLMYNLGLGIILTKQSQSRWIVREVLRRGWLDLEKNPKIAGWWRKELEGKVGGTGQSRFDWEKTPIDFTVWLLFRQVVDVILLNDFVSYSLMAFSFCTLPSNHAWWAHVLRWTAGFILIAFNLWVKIDAHRVVKDYAWYWGDAFYTAVLKKDLIFDGVYDLAPHPMYSVGYAGFYGLSICMASYTVLFVSIAAHAAQFGFLLGFENPHIEKVYGTQRPLAARIPLHAFDPTRPTALNGEIMEEEEDSTEPHTPGLTAASSDTDSADLSVTPPPISSPAINTRSLSFMSLSSQRFQSEHSAKAKKLSMLDLENKFFRKDLIVFKNFDIFRTQDLMTLLLLVYTLLPTLFPKASSTLTAYFAHALFWRLFHSFVLGFALKKQSENQWLVRHFMKHYHYPTTSGAVEECFGNWKGAYNLSLCMTYVSFIAFAWKTYSIPTDWTVGGQLLRHTLGFMLIALQLYSSDSTFSALGPFGWLYSDFFLADFYPPQLAYTGIYRFLNNPEKFMGGAAFVGIGLISGSWIVGGLAVLSGVCHWWFLSNVESPHMEKVYGDAVRKEAGVTKTLKTVVESQAKRFDGKGDIHRVVREVKGTFGKVDQKIQETVDEFLESARPKLSGVVQEGKYLLQQSRERLVITRVADVSSLDPSQYALKTLPSANGSTSRFHIGEPIPIKWQAPQNHSRKDWIGIYRLGACKSQLVTRVSSVGKWVPLFAEEYDGDQPVDTKGEDGVTNHVVGQESFDQGKVVLRGDALPWQSGQYELRYHHDGKHNVMTRLDHPIEIFVPQASDPISMTSVQDILTRIVTLALDSDPALIPACAADVPAPNFVNPSVDTKDSSLDSASASNLASSDHSVATGSVRSSLASSLNGVEALNTSSLSSSSHSDRSDGSSAAPDDQRPTVDTMPSSRPADADPGDFIVMSLSQAKRMVLGIRETFGVEFATDVVLHCLNVIELTEKIVEARRILGGTLQRKTSGF</sequence>
<dbReference type="EMBL" id="LN483144">
    <property type="protein sequence ID" value="CDZ96394.1"/>
    <property type="molecule type" value="Genomic_DNA"/>
</dbReference>
<dbReference type="GO" id="GO:0004608">
    <property type="term" value="F:phosphatidylethanolamine N-methyltransferase activity"/>
    <property type="evidence" value="ECO:0007669"/>
    <property type="project" value="UniProtKB-UniRule"/>
</dbReference>
<keyword evidence="12 13" id="KW-1208">Phospholipid metabolism</keyword>
<dbReference type="GO" id="GO:0006656">
    <property type="term" value="P:phosphatidylcholine biosynthetic process"/>
    <property type="evidence" value="ECO:0007669"/>
    <property type="project" value="UniProtKB-UniRule"/>
</dbReference>
<dbReference type="GO" id="GO:0032259">
    <property type="term" value="P:methylation"/>
    <property type="evidence" value="ECO:0007669"/>
    <property type="project" value="UniProtKB-KW"/>
</dbReference>
<feature type="transmembrane region" description="Helical" evidence="13">
    <location>
        <begin position="209"/>
        <end position="230"/>
    </location>
</feature>
<keyword evidence="8 13" id="KW-1133">Transmembrane helix</keyword>